<gene>
    <name evidence="1" type="ORF">LCPAC302_00310</name>
</gene>
<protein>
    <submittedName>
        <fullName evidence="1">Uncharacterized protein</fullName>
    </submittedName>
</protein>
<organism evidence="1">
    <name type="scientific">Pithovirus LCPAC302</name>
    <dbReference type="NCBI Taxonomy" id="2506593"/>
    <lineage>
        <taxon>Viruses</taxon>
        <taxon>Pithoviruses</taxon>
    </lineage>
</organism>
<proteinExistence type="predicted"/>
<sequence length="175" mass="20623">MEYNPDNIGNGSICPDLPIDHALSWTDTIINIISPFRECYGSVINYIDNDCFRTASNDLRQIANQTISIKIQIRDRIVQTISINYGNIDNRYIDIPFEIKENPEEVQQIIDRWFKIDGNTIVAKRDLFIAISEYYKESRKVKSTEWFSQNTEWIKFKYINGIFTPCEFKRIHLDN</sequence>
<accession>A0A481Z9R9</accession>
<reference evidence="1" key="1">
    <citation type="journal article" date="2019" name="MBio">
        <title>Virus Genomes from Deep Sea Sediments Expand the Ocean Megavirome and Support Independent Origins of Viral Gigantism.</title>
        <authorList>
            <person name="Backstrom D."/>
            <person name="Yutin N."/>
            <person name="Jorgensen S.L."/>
            <person name="Dharamshi J."/>
            <person name="Homa F."/>
            <person name="Zaremba-Niedwiedzka K."/>
            <person name="Spang A."/>
            <person name="Wolf Y.I."/>
            <person name="Koonin E.V."/>
            <person name="Ettema T.J."/>
        </authorList>
    </citation>
    <scope>NUCLEOTIDE SEQUENCE</scope>
</reference>
<evidence type="ECO:0000313" key="1">
    <source>
        <dbReference type="EMBL" id="QBK91411.1"/>
    </source>
</evidence>
<name>A0A481Z9R9_9VIRU</name>
<dbReference type="EMBL" id="MK500536">
    <property type="protein sequence ID" value="QBK91411.1"/>
    <property type="molecule type" value="Genomic_DNA"/>
</dbReference>